<sequence length="481" mass="54901">MSRAQVATQSLLELNPDVRGDYIDELPEHVMSHSQDFFSNFSVVIATALPEKVLVPLSRHLWEANIPLLVCRSIGFLGYMRLQVKEHIVIEAHPDNENPDLRLDKPWPALKEHLDSINVATLDRKARSHVPPVVILYYYLNKYREFHEGALPRTRAEKDVLRKMIRDSPVPDENGLKVLDENFEEAVRYVNTCCEPARVPGNTRTVLEDERCANPTQRSTPFWVMCAALRELVEEEGGALPVRGSLPDMAADTDSYVTLQRLYHARAQSQAERVYRRAAQIARDLGMPQDVISESEVKLLCKHASELHVIRGSCVADEYQRASLDLSSYLEDPDSLMFYYVILRGLERFVGEFNAYPGQFDDQVEPDVLKLKGIINRLLSEWGCSQVLRDERVHEVCRYGGRRAALRVGCVGRVRRPRGHQAGHQPVQAAEQRVLLRRHHVKFRHVLPVTIRPPGDGWWDSKLAYFRSGAWEAQQILGGAY</sequence>
<comment type="caution">
    <text evidence="1">The sequence shown here is derived from an EMBL/GenBank/DDBJ whole genome shotgun (WGS) entry which is preliminary data.</text>
</comment>
<dbReference type="InterPro" id="IPR035985">
    <property type="entry name" value="Ubiquitin-activating_enz"/>
</dbReference>
<organism evidence="1 2">
    <name type="scientific">Aromia moschata</name>
    <dbReference type="NCBI Taxonomy" id="1265417"/>
    <lineage>
        <taxon>Eukaryota</taxon>
        <taxon>Metazoa</taxon>
        <taxon>Ecdysozoa</taxon>
        <taxon>Arthropoda</taxon>
        <taxon>Hexapoda</taxon>
        <taxon>Insecta</taxon>
        <taxon>Pterygota</taxon>
        <taxon>Neoptera</taxon>
        <taxon>Endopterygota</taxon>
        <taxon>Coleoptera</taxon>
        <taxon>Polyphaga</taxon>
        <taxon>Cucujiformia</taxon>
        <taxon>Chrysomeloidea</taxon>
        <taxon>Cerambycidae</taxon>
        <taxon>Cerambycinae</taxon>
        <taxon>Callichromatini</taxon>
        <taxon>Aromia</taxon>
    </lineage>
</organism>
<dbReference type="AlphaFoldDB" id="A0AAV8XYT0"/>
<dbReference type="EMBL" id="JAPWTK010000284">
    <property type="protein sequence ID" value="KAJ8943598.1"/>
    <property type="molecule type" value="Genomic_DNA"/>
</dbReference>
<dbReference type="Gene3D" id="3.40.50.720">
    <property type="entry name" value="NAD(P)-binding Rossmann-like Domain"/>
    <property type="match status" value="2"/>
</dbReference>
<dbReference type="GO" id="GO:0008641">
    <property type="term" value="F:ubiquitin-like modifier activating enzyme activity"/>
    <property type="evidence" value="ECO:0007669"/>
    <property type="project" value="InterPro"/>
</dbReference>
<name>A0AAV8XYT0_9CUCU</name>
<evidence type="ECO:0008006" key="3">
    <source>
        <dbReference type="Google" id="ProtNLM"/>
    </source>
</evidence>
<dbReference type="SUPFAM" id="SSF69572">
    <property type="entry name" value="Activating enzymes of the ubiquitin-like proteins"/>
    <property type="match status" value="1"/>
</dbReference>
<accession>A0AAV8XYT0</accession>
<protein>
    <recommendedName>
        <fullName evidence="3">NEDD8-activating enzyme E1 regulatory subunit</fullName>
    </recommendedName>
</protein>
<reference evidence="1" key="1">
    <citation type="journal article" date="2023" name="Insect Mol. Biol.">
        <title>Genome sequencing provides insights into the evolution of gene families encoding plant cell wall-degrading enzymes in longhorned beetles.</title>
        <authorList>
            <person name="Shin N.R."/>
            <person name="Okamura Y."/>
            <person name="Kirsch R."/>
            <person name="Pauchet Y."/>
        </authorList>
    </citation>
    <scope>NUCLEOTIDE SEQUENCE</scope>
    <source>
        <strain evidence="1">AMC_N1</strain>
    </source>
</reference>
<proteinExistence type="predicted"/>
<evidence type="ECO:0000313" key="2">
    <source>
        <dbReference type="Proteomes" id="UP001162162"/>
    </source>
</evidence>
<keyword evidence="2" id="KW-1185">Reference proteome</keyword>
<dbReference type="Proteomes" id="UP001162162">
    <property type="component" value="Unassembled WGS sequence"/>
</dbReference>
<evidence type="ECO:0000313" key="1">
    <source>
        <dbReference type="EMBL" id="KAJ8943598.1"/>
    </source>
</evidence>
<gene>
    <name evidence="1" type="ORF">NQ318_006600</name>
</gene>